<dbReference type="Gene3D" id="3.30.160.60">
    <property type="entry name" value="Classic Zinc Finger"/>
    <property type="match status" value="1"/>
</dbReference>
<dbReference type="OrthoDB" id="2160351at2759"/>
<dbReference type="GO" id="GO:0005681">
    <property type="term" value="C:spliceosomal complex"/>
    <property type="evidence" value="ECO:0007669"/>
    <property type="project" value="InterPro"/>
</dbReference>
<dbReference type="SUPFAM" id="SSF57667">
    <property type="entry name" value="beta-beta-alpha zinc fingers"/>
    <property type="match status" value="1"/>
</dbReference>
<dbReference type="Pfam" id="PF11931">
    <property type="entry name" value="SF3a60_Prp9_C"/>
    <property type="match status" value="1"/>
</dbReference>
<dbReference type="Pfam" id="PF12874">
    <property type="entry name" value="zf-met"/>
    <property type="match status" value="1"/>
</dbReference>
<dbReference type="PROSITE" id="PS00028">
    <property type="entry name" value="ZINC_FINGER_C2H2_1"/>
    <property type="match status" value="1"/>
</dbReference>
<evidence type="ECO:0000256" key="1">
    <source>
        <dbReference type="ARBA" id="ARBA00004123"/>
    </source>
</evidence>
<evidence type="ECO:0000256" key="5">
    <source>
        <dbReference type="SAM" id="MobiDB-lite"/>
    </source>
</evidence>
<protein>
    <recommendedName>
        <fullName evidence="6">C2H2-type domain-containing protein</fullName>
    </recommendedName>
</protein>
<gene>
    <name evidence="7" type="ORF">CXQ85_003854</name>
</gene>
<evidence type="ECO:0000256" key="4">
    <source>
        <dbReference type="SAM" id="Coils"/>
    </source>
</evidence>
<keyword evidence="3" id="KW-0539">Nucleus</keyword>
<feature type="coiled-coil region" evidence="4">
    <location>
        <begin position="453"/>
        <end position="483"/>
    </location>
</feature>
<organism evidence="7 8">
    <name type="scientific">Candidozyma haemuli</name>
    <dbReference type="NCBI Taxonomy" id="45357"/>
    <lineage>
        <taxon>Eukaryota</taxon>
        <taxon>Fungi</taxon>
        <taxon>Dikarya</taxon>
        <taxon>Ascomycota</taxon>
        <taxon>Saccharomycotina</taxon>
        <taxon>Pichiomycetes</taxon>
        <taxon>Metschnikowiaceae</taxon>
        <taxon>Candidozyma</taxon>
    </lineage>
</organism>
<sequence length="502" mass="57542">MSLIEAQRQLLEENDALEVSVARRFRKNPVLASKCSVDQSHQLSTKKKRSHKEMLLSEHELKFFEDTYKQNNSRLREQLKSKSDLLKDIQAFKDPDMKFYSFLDAMKDLNDKRPDKLESAKNALAFTLPYSSVPADEKRPDSNKVKRKQLLSSMGAHLGQQLGLVLNDVESFGQYLDMSYFFDQYKLLVPSKDTYVDYLRKFADFPYKTSSSDEYKRYLAQLHKYLLKFYEETHPLEDMSELLKDSESRETVEEGKPNDKGEVYCKACDKLFTKESVYKGHLAGKKHIKNEKALNGDKGSTKKDTGASLERDVSKLAASLKPTVDATIDHIERRAAASERERMIEDKALAEEESEFTATDTDTSDKSDSEDDEDDDLLSKHLPLGTDGTPIPLWLYKLQGLHRSYNCEICGNVKYKGRQQYDKHFQSSKHIYGLQCLGVDDDAMVSFAGISSIDEANELWQSLKKAKRNTEQTIENAIEVEDEEGNVMPEKDYLELKKQGLL</sequence>
<dbReference type="GO" id="GO:0000398">
    <property type="term" value="P:mRNA splicing, via spliceosome"/>
    <property type="evidence" value="ECO:0007669"/>
    <property type="project" value="InterPro"/>
</dbReference>
<keyword evidence="2" id="KW-0862">Zinc</keyword>
<dbReference type="RefSeq" id="XP_025344504.1">
    <property type="nucleotide sequence ID" value="XM_025487488.1"/>
</dbReference>
<keyword evidence="4" id="KW-0175">Coiled coil</keyword>
<dbReference type="PANTHER" id="PTHR12786">
    <property type="entry name" value="SPLICING FACTOR SF3A-RELATED"/>
    <property type="match status" value="1"/>
</dbReference>
<dbReference type="InterPro" id="IPR013087">
    <property type="entry name" value="Znf_C2H2_type"/>
</dbReference>
<dbReference type="Proteomes" id="UP000244309">
    <property type="component" value="Unassembled WGS sequence"/>
</dbReference>
<evidence type="ECO:0000313" key="7">
    <source>
        <dbReference type="EMBL" id="PVH23564.1"/>
    </source>
</evidence>
<dbReference type="InterPro" id="IPR051421">
    <property type="entry name" value="RNA_Proc_DNA_Dmg_Regulator"/>
</dbReference>
<comment type="subcellular location">
    <subcellularLocation>
        <location evidence="1">Nucleus</location>
    </subcellularLocation>
</comment>
<comment type="caution">
    <text evidence="7">The sequence shown here is derived from an EMBL/GenBank/DDBJ whole genome shotgun (WGS) entry which is preliminary data.</text>
</comment>
<dbReference type="InterPro" id="IPR036236">
    <property type="entry name" value="Znf_C2H2_sf"/>
</dbReference>
<name>A0A2V1B0L7_9ASCO</name>
<keyword evidence="2" id="KW-0863">Zinc-finger</keyword>
<dbReference type="SMART" id="SM00451">
    <property type="entry name" value="ZnF_U1"/>
    <property type="match status" value="1"/>
</dbReference>
<dbReference type="VEuPathDB" id="FungiDB:CXQ85_003854"/>
<dbReference type="SMART" id="SM00355">
    <property type="entry name" value="ZnF_C2H2"/>
    <property type="match status" value="2"/>
</dbReference>
<keyword evidence="2" id="KW-0479">Metal-binding</keyword>
<dbReference type="Pfam" id="PF16958">
    <property type="entry name" value="PRP9_N"/>
    <property type="match status" value="1"/>
</dbReference>
<reference evidence="7 8" key="1">
    <citation type="submission" date="2017-12" db="EMBL/GenBank/DDBJ databases">
        <title>Genome Sequence of a Multidrug-Resistant Candida haemulonii Isolate from a Patient with Chronic Leg Ulcers in Israel.</title>
        <authorList>
            <person name="Chow N.A."/>
            <person name="Gade L."/>
            <person name="Batra D."/>
            <person name="Rowe L.A."/>
            <person name="Ben-Ami R."/>
            <person name="Loparev V.N."/>
            <person name="Litvintseva A.P."/>
        </authorList>
    </citation>
    <scope>NUCLEOTIDE SEQUENCE [LARGE SCALE GENOMIC DNA]</scope>
    <source>
        <strain evidence="7 8">B11899</strain>
    </source>
</reference>
<dbReference type="PANTHER" id="PTHR12786:SF2">
    <property type="entry name" value="SPLICING FACTOR 3A SUBUNIT 3"/>
    <property type="match status" value="1"/>
</dbReference>
<dbReference type="GO" id="GO:0008270">
    <property type="term" value="F:zinc ion binding"/>
    <property type="evidence" value="ECO:0007669"/>
    <property type="project" value="UniProtKB-KW"/>
</dbReference>
<proteinExistence type="predicted"/>
<dbReference type="AlphaFoldDB" id="A0A2V1B0L7"/>
<evidence type="ECO:0000256" key="3">
    <source>
        <dbReference type="ARBA" id="ARBA00023242"/>
    </source>
</evidence>
<accession>A0A2V1B0L7</accession>
<dbReference type="InterPro" id="IPR031590">
    <property type="entry name" value="PRP9_N"/>
</dbReference>
<feature type="region of interest" description="Disordered" evidence="5">
    <location>
        <begin position="348"/>
        <end position="383"/>
    </location>
</feature>
<feature type="domain" description="C2H2-type" evidence="6">
    <location>
        <begin position="265"/>
        <end position="287"/>
    </location>
</feature>
<evidence type="ECO:0000313" key="8">
    <source>
        <dbReference type="Proteomes" id="UP000244309"/>
    </source>
</evidence>
<dbReference type="EMBL" id="PKFO01000011">
    <property type="protein sequence ID" value="PVH23564.1"/>
    <property type="molecule type" value="Genomic_DNA"/>
</dbReference>
<keyword evidence="8" id="KW-1185">Reference proteome</keyword>
<dbReference type="GO" id="GO:0003723">
    <property type="term" value="F:RNA binding"/>
    <property type="evidence" value="ECO:0007669"/>
    <property type="project" value="InterPro"/>
</dbReference>
<dbReference type="InterPro" id="IPR024598">
    <property type="entry name" value="SF3a60/Prp9_C"/>
</dbReference>
<dbReference type="STRING" id="45357.A0A2V1B0L7"/>
<evidence type="ECO:0000256" key="2">
    <source>
        <dbReference type="ARBA" id="ARBA00022771"/>
    </source>
</evidence>
<dbReference type="GeneID" id="37009184"/>
<evidence type="ECO:0000259" key="6">
    <source>
        <dbReference type="PROSITE" id="PS00028"/>
    </source>
</evidence>
<dbReference type="InterPro" id="IPR003604">
    <property type="entry name" value="Matrin/U1-like-C_Znf_C2H2"/>
</dbReference>